<dbReference type="RefSeq" id="WP_112990752.1">
    <property type="nucleotide sequence ID" value="NZ_PTLZ01000001.1"/>
</dbReference>
<keyword evidence="6" id="KW-0482">Metalloprotease</keyword>
<dbReference type="PANTHER" id="PTHR11705:SF143">
    <property type="entry name" value="SLL0236 PROTEIN"/>
    <property type="match status" value="1"/>
</dbReference>
<feature type="domain" description="Peptidase M14" evidence="9">
    <location>
        <begin position="33"/>
        <end position="314"/>
    </location>
</feature>
<evidence type="ECO:0000256" key="7">
    <source>
        <dbReference type="PROSITE-ProRule" id="PRU01379"/>
    </source>
</evidence>
<evidence type="ECO:0000256" key="6">
    <source>
        <dbReference type="ARBA" id="ARBA00023049"/>
    </source>
</evidence>
<dbReference type="Proteomes" id="UP000294737">
    <property type="component" value="Unassembled WGS sequence"/>
</dbReference>
<gene>
    <name evidence="10" type="ORF">EV677_0638</name>
</gene>
<comment type="caution">
    <text evidence="7">Lacks conserved residue(s) required for the propagation of feature annotation.</text>
</comment>
<feature type="signal peptide" evidence="8">
    <location>
        <begin position="1"/>
        <end position="24"/>
    </location>
</feature>
<dbReference type="GO" id="GO:0008270">
    <property type="term" value="F:zinc ion binding"/>
    <property type="evidence" value="ECO:0007669"/>
    <property type="project" value="InterPro"/>
</dbReference>
<evidence type="ECO:0000256" key="4">
    <source>
        <dbReference type="ARBA" id="ARBA00022801"/>
    </source>
</evidence>
<organism evidence="10 11">
    <name type="scientific">Herminiimonas fonticola</name>
    <dbReference type="NCBI Taxonomy" id="303380"/>
    <lineage>
        <taxon>Bacteria</taxon>
        <taxon>Pseudomonadati</taxon>
        <taxon>Pseudomonadota</taxon>
        <taxon>Betaproteobacteria</taxon>
        <taxon>Burkholderiales</taxon>
        <taxon>Oxalobacteraceae</taxon>
        <taxon>Herminiimonas</taxon>
    </lineage>
</organism>
<dbReference type="SMART" id="SM00631">
    <property type="entry name" value="Zn_pept"/>
    <property type="match status" value="1"/>
</dbReference>
<evidence type="ECO:0000259" key="9">
    <source>
        <dbReference type="PROSITE" id="PS52035"/>
    </source>
</evidence>
<comment type="cofactor">
    <cofactor evidence="1">
        <name>Zn(2+)</name>
        <dbReference type="ChEBI" id="CHEBI:29105"/>
    </cofactor>
</comment>
<name>A0A4R6GGZ3_9BURK</name>
<dbReference type="Pfam" id="PF00246">
    <property type="entry name" value="Peptidase_M14"/>
    <property type="match status" value="1"/>
</dbReference>
<dbReference type="OrthoDB" id="9779324at2"/>
<evidence type="ECO:0000256" key="8">
    <source>
        <dbReference type="SAM" id="SignalP"/>
    </source>
</evidence>
<keyword evidence="8" id="KW-0732">Signal</keyword>
<evidence type="ECO:0000256" key="2">
    <source>
        <dbReference type="ARBA" id="ARBA00005988"/>
    </source>
</evidence>
<dbReference type="GO" id="GO:0004181">
    <property type="term" value="F:metallocarboxypeptidase activity"/>
    <property type="evidence" value="ECO:0007669"/>
    <property type="project" value="InterPro"/>
</dbReference>
<keyword evidence="3" id="KW-0645">Protease</keyword>
<protein>
    <submittedName>
        <fullName evidence="10">Zinc carboxypeptidase</fullName>
    </submittedName>
</protein>
<dbReference type="Gene3D" id="3.40.630.10">
    <property type="entry name" value="Zn peptidases"/>
    <property type="match status" value="1"/>
</dbReference>
<keyword evidence="10" id="KW-0121">Carboxypeptidase</keyword>
<sequence>MSIVNTVSRIVFPLLVLLGSTVSAHVAATNPVTPDKSAKLDDWCRRLVVRLPGITNPMCRRSELAPTGVNSLQGFPLLARQIPALKSEGHTHPPLRVLLMGGIHGDELTSVSIVFRWLEWMSTPAAQHFEWSVVPVVNPDGLLATKAKRVNANGVDLNRNFPTPGWQQDAPRYWAARTKSDPRRFPGHAPLSEPESRWVYDEMARFRPDVIISVHAPFGVLDFDGPAQPPRRFGRLLLNRVGVYPGSLGNYSGVHKNVPVITIELPNAQKMPSEAEVKRIWLDMLGWIRDNVEPQAETARVHSVSLSSSAPLKK</sequence>
<dbReference type="AlphaFoldDB" id="A0A4R6GGZ3"/>
<evidence type="ECO:0000256" key="3">
    <source>
        <dbReference type="ARBA" id="ARBA00022670"/>
    </source>
</evidence>
<proteinExistence type="inferred from homology"/>
<evidence type="ECO:0000313" key="11">
    <source>
        <dbReference type="Proteomes" id="UP000294737"/>
    </source>
</evidence>
<reference evidence="10 11" key="1">
    <citation type="submission" date="2019-03" db="EMBL/GenBank/DDBJ databases">
        <title>Genomic Encyclopedia of Type Strains, Phase IV (KMG-IV): sequencing the most valuable type-strain genomes for metagenomic binning, comparative biology and taxonomic classification.</title>
        <authorList>
            <person name="Goeker M."/>
        </authorList>
    </citation>
    <scope>NUCLEOTIDE SEQUENCE [LARGE SCALE GENOMIC DNA]</scope>
    <source>
        <strain evidence="10 11">DSM 18555</strain>
    </source>
</reference>
<dbReference type="PANTHER" id="PTHR11705">
    <property type="entry name" value="PROTEASE FAMILY M14 CARBOXYPEPTIDASE A,B"/>
    <property type="match status" value="1"/>
</dbReference>
<comment type="similarity">
    <text evidence="2 7">Belongs to the peptidase M14 family.</text>
</comment>
<keyword evidence="4" id="KW-0378">Hydrolase</keyword>
<feature type="chain" id="PRO_5020408663" evidence="8">
    <location>
        <begin position="25"/>
        <end position="314"/>
    </location>
</feature>
<dbReference type="GO" id="GO:0006508">
    <property type="term" value="P:proteolysis"/>
    <property type="evidence" value="ECO:0007669"/>
    <property type="project" value="UniProtKB-KW"/>
</dbReference>
<evidence type="ECO:0000256" key="1">
    <source>
        <dbReference type="ARBA" id="ARBA00001947"/>
    </source>
</evidence>
<accession>A0A4R6GGZ3</accession>
<dbReference type="EMBL" id="SNWF01000004">
    <property type="protein sequence ID" value="TDN94097.1"/>
    <property type="molecule type" value="Genomic_DNA"/>
</dbReference>
<dbReference type="GO" id="GO:0005615">
    <property type="term" value="C:extracellular space"/>
    <property type="evidence" value="ECO:0007669"/>
    <property type="project" value="TreeGrafter"/>
</dbReference>
<dbReference type="PROSITE" id="PS52035">
    <property type="entry name" value="PEPTIDASE_M14"/>
    <property type="match status" value="1"/>
</dbReference>
<keyword evidence="5" id="KW-0862">Zinc</keyword>
<dbReference type="SUPFAM" id="SSF53187">
    <property type="entry name" value="Zn-dependent exopeptidases"/>
    <property type="match status" value="1"/>
</dbReference>
<comment type="caution">
    <text evidence="10">The sequence shown here is derived from an EMBL/GenBank/DDBJ whole genome shotgun (WGS) entry which is preliminary data.</text>
</comment>
<keyword evidence="11" id="KW-1185">Reference proteome</keyword>
<dbReference type="InterPro" id="IPR000834">
    <property type="entry name" value="Peptidase_M14"/>
</dbReference>
<evidence type="ECO:0000313" key="10">
    <source>
        <dbReference type="EMBL" id="TDN94097.1"/>
    </source>
</evidence>
<evidence type="ECO:0000256" key="5">
    <source>
        <dbReference type="ARBA" id="ARBA00022833"/>
    </source>
</evidence>